<dbReference type="AlphaFoldDB" id="A0AAV7QXK1"/>
<feature type="compositionally biased region" description="Basic and acidic residues" evidence="1">
    <location>
        <begin position="16"/>
        <end position="27"/>
    </location>
</feature>
<evidence type="ECO:0000313" key="3">
    <source>
        <dbReference type="Proteomes" id="UP001066276"/>
    </source>
</evidence>
<organism evidence="2 3">
    <name type="scientific">Pleurodeles waltl</name>
    <name type="common">Iberian ribbed newt</name>
    <dbReference type="NCBI Taxonomy" id="8319"/>
    <lineage>
        <taxon>Eukaryota</taxon>
        <taxon>Metazoa</taxon>
        <taxon>Chordata</taxon>
        <taxon>Craniata</taxon>
        <taxon>Vertebrata</taxon>
        <taxon>Euteleostomi</taxon>
        <taxon>Amphibia</taxon>
        <taxon>Batrachia</taxon>
        <taxon>Caudata</taxon>
        <taxon>Salamandroidea</taxon>
        <taxon>Salamandridae</taxon>
        <taxon>Pleurodelinae</taxon>
        <taxon>Pleurodeles</taxon>
    </lineage>
</organism>
<evidence type="ECO:0000256" key="1">
    <source>
        <dbReference type="SAM" id="MobiDB-lite"/>
    </source>
</evidence>
<reference evidence="2" key="1">
    <citation type="journal article" date="2022" name="bioRxiv">
        <title>Sequencing and chromosome-scale assembly of the giantPleurodeles waltlgenome.</title>
        <authorList>
            <person name="Brown T."/>
            <person name="Elewa A."/>
            <person name="Iarovenko S."/>
            <person name="Subramanian E."/>
            <person name="Araus A.J."/>
            <person name="Petzold A."/>
            <person name="Susuki M."/>
            <person name="Suzuki K.-i.T."/>
            <person name="Hayashi T."/>
            <person name="Toyoda A."/>
            <person name="Oliveira C."/>
            <person name="Osipova E."/>
            <person name="Leigh N.D."/>
            <person name="Simon A."/>
            <person name="Yun M.H."/>
        </authorList>
    </citation>
    <scope>NUCLEOTIDE SEQUENCE</scope>
    <source>
        <strain evidence="2">20211129_DDA</strain>
        <tissue evidence="2">Liver</tissue>
    </source>
</reference>
<feature type="region of interest" description="Disordered" evidence="1">
    <location>
        <begin position="71"/>
        <end position="90"/>
    </location>
</feature>
<dbReference type="EMBL" id="JANPWB010000010">
    <property type="protein sequence ID" value="KAJ1144705.1"/>
    <property type="molecule type" value="Genomic_DNA"/>
</dbReference>
<proteinExistence type="predicted"/>
<name>A0AAV7QXK1_PLEWA</name>
<sequence length="138" mass="14943">MATSEPSSVRQLAAGRGEKRSLLRNRGESGAWIRGLRQEYEPRPRGAERPVIEGRASRELTVRGVPPSVLAAATTGGGERLSPQSPALANSSCSPFCLGGVEDGTKTRFGKAMTQNRGEARHWRRASFLLGSRGWRVL</sequence>
<keyword evidence="3" id="KW-1185">Reference proteome</keyword>
<gene>
    <name evidence="2" type="ORF">NDU88_011002</name>
</gene>
<comment type="caution">
    <text evidence="2">The sequence shown here is derived from an EMBL/GenBank/DDBJ whole genome shotgun (WGS) entry which is preliminary data.</text>
</comment>
<feature type="compositionally biased region" description="Polar residues" evidence="1">
    <location>
        <begin position="1"/>
        <end position="10"/>
    </location>
</feature>
<dbReference type="Proteomes" id="UP001066276">
    <property type="component" value="Chromosome 6"/>
</dbReference>
<evidence type="ECO:0000313" key="2">
    <source>
        <dbReference type="EMBL" id="KAJ1144705.1"/>
    </source>
</evidence>
<protein>
    <submittedName>
        <fullName evidence="2">Uncharacterized protein</fullName>
    </submittedName>
</protein>
<feature type="region of interest" description="Disordered" evidence="1">
    <location>
        <begin position="1"/>
        <end position="28"/>
    </location>
</feature>
<accession>A0AAV7QXK1</accession>